<dbReference type="AlphaFoldDB" id="A0A365YMV1"/>
<name>A0A365YMV1_9MICC</name>
<accession>A0A365YMV1</accession>
<gene>
    <name evidence="1" type="ORF">C1H84_01170</name>
</gene>
<dbReference type="EMBL" id="POAF01000001">
    <property type="protein sequence ID" value="RBM03948.1"/>
    <property type="molecule type" value="Genomic_DNA"/>
</dbReference>
<comment type="caution">
    <text evidence="1">The sequence shown here is derived from an EMBL/GenBank/DDBJ whole genome shotgun (WGS) entry which is preliminary data.</text>
</comment>
<keyword evidence="2" id="KW-1185">Reference proteome</keyword>
<organism evidence="1 2">
    <name type="scientific">Glutamicibacter soli</name>
    <dbReference type="NCBI Taxonomy" id="453836"/>
    <lineage>
        <taxon>Bacteria</taxon>
        <taxon>Bacillati</taxon>
        <taxon>Actinomycetota</taxon>
        <taxon>Actinomycetes</taxon>
        <taxon>Micrococcales</taxon>
        <taxon>Micrococcaceae</taxon>
        <taxon>Glutamicibacter</taxon>
    </lineage>
</organism>
<proteinExistence type="predicted"/>
<evidence type="ECO:0000313" key="1">
    <source>
        <dbReference type="EMBL" id="RBM03948.1"/>
    </source>
</evidence>
<evidence type="ECO:0000313" key="2">
    <source>
        <dbReference type="Proteomes" id="UP000252167"/>
    </source>
</evidence>
<dbReference type="Proteomes" id="UP000252167">
    <property type="component" value="Unassembled WGS sequence"/>
</dbReference>
<reference evidence="1 2" key="1">
    <citation type="submission" date="2018-01" db="EMBL/GenBank/DDBJ databases">
        <title>Glutamicibacter soli strain NHPC-3 Whole genome sequence and assembly.</title>
        <authorList>
            <person name="Choudhury P."/>
            <person name="Gupta D."/>
            <person name="Sengupta K."/>
            <person name="Jawed A."/>
            <person name="Sultana N."/>
            <person name="Saha P."/>
        </authorList>
    </citation>
    <scope>NUCLEOTIDE SEQUENCE [LARGE SCALE GENOMIC DNA]</scope>
    <source>
        <strain evidence="1 2">NHPC-3</strain>
    </source>
</reference>
<protein>
    <submittedName>
        <fullName evidence="1">Uncharacterized protein</fullName>
    </submittedName>
</protein>
<sequence length="326" mass="35385">MSHLAILSGFGRFVPSPARAFGYGGAMQIELEIHGALHACCHPGFEVGQQVQWEIARLRHPDGTVVYELNDHDVLSDSGVPVAAVHGTVKEIHYIDRRYEPAIGDPVQLLPTGEPARITPTTSVPAGTDFDHDLIHVTLKLQDPGQMPEICDWDPQLECPAEPGAREGVARAQFELSDAAVQLRELAEELAQRYGHLADAWIDATGLASLLPRARGAAEVHWRLDFTDVPAQLVMEIAGVEFTFLPDTASIRQVERIVEAVAAGRLREEQRAKGASLVLEMSIELADGTTITQRDTVQGIAGQDSFSIIGPLGDRLARTGAFKAWA</sequence>